<comment type="caution">
    <text evidence="6">The sequence shown here is derived from an EMBL/GenBank/DDBJ whole genome shotgun (WGS) entry which is preliminary data.</text>
</comment>
<sequence>MSLGLPDLTCPVTEVAPGLLGCLLGVRAEDGWAVLRITEVEAYGGDGDPASHAYKGVTPRNQVMFGPAGHLYVYRSHGIHWCANVVTGREGEASAVLLRAGEVVEGSDVARQRRGERPKPRDLARGPGNLARALGINADHDGADLLGQGAVRLEPPATAVGGIERGPRVGISRAADRPWRWWLGGEPSVSAYRKAVRRVRTAT</sequence>
<keyword evidence="4 5" id="KW-0234">DNA repair</keyword>
<organism evidence="6 7">
    <name type="scientific">Nocardioides albertanoniae</name>
    <dbReference type="NCBI Taxonomy" id="1175486"/>
    <lineage>
        <taxon>Bacteria</taxon>
        <taxon>Bacillati</taxon>
        <taxon>Actinomycetota</taxon>
        <taxon>Actinomycetes</taxon>
        <taxon>Propionibacteriales</taxon>
        <taxon>Nocardioidaceae</taxon>
        <taxon>Nocardioides</taxon>
    </lineage>
</organism>
<accession>A0A543A815</accession>
<dbReference type="CDD" id="cd00540">
    <property type="entry name" value="AAG"/>
    <property type="match status" value="1"/>
</dbReference>
<dbReference type="EMBL" id="VFOV01000001">
    <property type="protein sequence ID" value="TQL68742.1"/>
    <property type="molecule type" value="Genomic_DNA"/>
</dbReference>
<dbReference type="OrthoDB" id="9794313at2"/>
<dbReference type="InterPro" id="IPR003180">
    <property type="entry name" value="MPG"/>
</dbReference>
<dbReference type="RefSeq" id="WP_141780693.1">
    <property type="nucleotide sequence ID" value="NZ_VFOV01000001.1"/>
</dbReference>
<keyword evidence="2 5" id="KW-0227">DNA damage</keyword>
<evidence type="ECO:0000256" key="3">
    <source>
        <dbReference type="ARBA" id="ARBA00022801"/>
    </source>
</evidence>
<evidence type="ECO:0000256" key="2">
    <source>
        <dbReference type="ARBA" id="ARBA00022763"/>
    </source>
</evidence>
<dbReference type="PANTHER" id="PTHR10429">
    <property type="entry name" value="DNA-3-METHYLADENINE GLYCOSYLASE"/>
    <property type="match status" value="1"/>
</dbReference>
<reference evidence="6 7" key="1">
    <citation type="submission" date="2019-06" db="EMBL/GenBank/DDBJ databases">
        <title>Sequencing the genomes of 1000 actinobacteria strains.</title>
        <authorList>
            <person name="Klenk H.-P."/>
        </authorList>
    </citation>
    <scope>NUCLEOTIDE SEQUENCE [LARGE SCALE GENOMIC DNA]</scope>
    <source>
        <strain evidence="6 7">DSM 25218</strain>
    </source>
</reference>
<evidence type="ECO:0000256" key="1">
    <source>
        <dbReference type="ARBA" id="ARBA00009232"/>
    </source>
</evidence>
<name>A0A543A815_9ACTN</name>
<dbReference type="EC" id="3.2.2.-" evidence="5"/>
<dbReference type="AlphaFoldDB" id="A0A543A815"/>
<dbReference type="Pfam" id="PF02245">
    <property type="entry name" value="Pur_DNA_glyco"/>
    <property type="match status" value="1"/>
</dbReference>
<comment type="similarity">
    <text evidence="1 5">Belongs to the DNA glycosylase MPG family.</text>
</comment>
<dbReference type="NCBIfam" id="NF002003">
    <property type="entry name" value="PRK00802.1-3"/>
    <property type="match status" value="1"/>
</dbReference>
<proteinExistence type="inferred from homology"/>
<evidence type="ECO:0000256" key="5">
    <source>
        <dbReference type="HAMAP-Rule" id="MF_00527"/>
    </source>
</evidence>
<dbReference type="SUPFAM" id="SSF50486">
    <property type="entry name" value="FMT C-terminal domain-like"/>
    <property type="match status" value="1"/>
</dbReference>
<protein>
    <recommendedName>
        <fullName evidence="5">Putative 3-methyladenine DNA glycosylase</fullName>
        <ecNumber evidence="5">3.2.2.-</ecNumber>
    </recommendedName>
</protein>
<dbReference type="GO" id="GO:0003677">
    <property type="term" value="F:DNA binding"/>
    <property type="evidence" value="ECO:0007669"/>
    <property type="project" value="InterPro"/>
</dbReference>
<dbReference type="NCBIfam" id="TIGR00567">
    <property type="entry name" value="3mg"/>
    <property type="match status" value="1"/>
</dbReference>
<gene>
    <name evidence="6" type="ORF">FB381_2639</name>
</gene>
<evidence type="ECO:0000256" key="4">
    <source>
        <dbReference type="ARBA" id="ARBA00023204"/>
    </source>
</evidence>
<keyword evidence="3 5" id="KW-0378">Hydrolase</keyword>
<dbReference type="GO" id="GO:0003905">
    <property type="term" value="F:alkylbase DNA N-glycosylase activity"/>
    <property type="evidence" value="ECO:0007669"/>
    <property type="project" value="InterPro"/>
</dbReference>
<dbReference type="Proteomes" id="UP000320209">
    <property type="component" value="Unassembled WGS sequence"/>
</dbReference>
<dbReference type="InterPro" id="IPR011034">
    <property type="entry name" value="Formyl_transferase-like_C_sf"/>
</dbReference>
<evidence type="ECO:0000313" key="7">
    <source>
        <dbReference type="Proteomes" id="UP000320209"/>
    </source>
</evidence>
<dbReference type="HAMAP" id="MF_00527">
    <property type="entry name" value="3MGH"/>
    <property type="match status" value="1"/>
</dbReference>
<keyword evidence="7" id="KW-1185">Reference proteome</keyword>
<dbReference type="Gene3D" id="3.10.300.10">
    <property type="entry name" value="Methylpurine-DNA glycosylase (MPG)"/>
    <property type="match status" value="1"/>
</dbReference>
<evidence type="ECO:0000313" key="6">
    <source>
        <dbReference type="EMBL" id="TQL68742.1"/>
    </source>
</evidence>
<dbReference type="GO" id="GO:0006284">
    <property type="term" value="P:base-excision repair"/>
    <property type="evidence" value="ECO:0007669"/>
    <property type="project" value="InterPro"/>
</dbReference>
<dbReference type="PANTHER" id="PTHR10429:SF0">
    <property type="entry name" value="DNA-3-METHYLADENINE GLYCOSYLASE"/>
    <property type="match status" value="1"/>
</dbReference>
<dbReference type="InterPro" id="IPR036995">
    <property type="entry name" value="MPG_sf"/>
</dbReference>